<gene>
    <name evidence="2" type="ORF">H0235_011473</name>
</gene>
<evidence type="ECO:0000313" key="3">
    <source>
        <dbReference type="Proteomes" id="UP000600918"/>
    </source>
</evidence>
<evidence type="ECO:0000313" key="2">
    <source>
        <dbReference type="EMBL" id="KAF7416942.1"/>
    </source>
</evidence>
<evidence type="ECO:0000256" key="1">
    <source>
        <dbReference type="SAM" id="MobiDB-lite"/>
    </source>
</evidence>
<protein>
    <submittedName>
        <fullName evidence="2">Uncharacterized protein</fullName>
    </submittedName>
</protein>
<comment type="caution">
    <text evidence="2">The sequence shown here is derived from an EMBL/GenBank/DDBJ whole genome shotgun (WGS) entry which is preliminary data.</text>
</comment>
<feature type="compositionally biased region" description="Basic and acidic residues" evidence="1">
    <location>
        <begin position="110"/>
        <end position="125"/>
    </location>
</feature>
<feature type="compositionally biased region" description="Basic and acidic residues" evidence="1">
    <location>
        <begin position="83"/>
        <end position="96"/>
    </location>
</feature>
<name>A0A834U583_VESPE</name>
<accession>A0A834U583</accession>
<dbReference type="AlphaFoldDB" id="A0A834U583"/>
<feature type="region of interest" description="Disordered" evidence="1">
    <location>
        <begin position="74"/>
        <end position="139"/>
    </location>
</feature>
<sequence length="139" mass="15376">MNQYLASIGSISKVTRFFLLSRFPLFRETTLLRELSAISLEIFSKVYSEQIDSARRDDEVDAVEWLVVRYSSEKSSAAAPVEKGTEMVEASEKADGKANGMGKGKRKVQRRETEPSMDIGNDRRGAASGVKAIKAKRAA</sequence>
<dbReference type="EMBL" id="JACSDY010000010">
    <property type="protein sequence ID" value="KAF7416942.1"/>
    <property type="molecule type" value="Genomic_DNA"/>
</dbReference>
<dbReference type="Proteomes" id="UP000600918">
    <property type="component" value="Unassembled WGS sequence"/>
</dbReference>
<reference evidence="2" key="1">
    <citation type="journal article" date="2020" name="G3 (Bethesda)">
        <title>High-Quality Assemblies for Three Invasive Social Wasps from the &lt;i&gt;Vespula&lt;/i&gt; Genus.</title>
        <authorList>
            <person name="Harrop T.W.R."/>
            <person name="Guhlin J."/>
            <person name="McLaughlin G.M."/>
            <person name="Permina E."/>
            <person name="Stockwell P."/>
            <person name="Gilligan J."/>
            <person name="Le Lec M.F."/>
            <person name="Gruber M.A.M."/>
            <person name="Quinn O."/>
            <person name="Lovegrove M."/>
            <person name="Duncan E.J."/>
            <person name="Remnant E.J."/>
            <person name="Van Eeckhoven J."/>
            <person name="Graham B."/>
            <person name="Knapp R.A."/>
            <person name="Langford K.W."/>
            <person name="Kronenberg Z."/>
            <person name="Press M.O."/>
            <person name="Eacker S.M."/>
            <person name="Wilson-Rankin E.E."/>
            <person name="Purcell J."/>
            <person name="Lester P.J."/>
            <person name="Dearden P.K."/>
        </authorList>
    </citation>
    <scope>NUCLEOTIDE SEQUENCE</scope>
    <source>
        <strain evidence="2">Volc-1</strain>
    </source>
</reference>
<organism evidence="2 3">
    <name type="scientific">Vespula pensylvanica</name>
    <name type="common">Western yellow jacket</name>
    <name type="synonym">Wasp</name>
    <dbReference type="NCBI Taxonomy" id="30213"/>
    <lineage>
        <taxon>Eukaryota</taxon>
        <taxon>Metazoa</taxon>
        <taxon>Ecdysozoa</taxon>
        <taxon>Arthropoda</taxon>
        <taxon>Hexapoda</taxon>
        <taxon>Insecta</taxon>
        <taxon>Pterygota</taxon>
        <taxon>Neoptera</taxon>
        <taxon>Endopterygota</taxon>
        <taxon>Hymenoptera</taxon>
        <taxon>Apocrita</taxon>
        <taxon>Aculeata</taxon>
        <taxon>Vespoidea</taxon>
        <taxon>Vespidae</taxon>
        <taxon>Vespinae</taxon>
        <taxon>Vespula</taxon>
    </lineage>
</organism>
<proteinExistence type="predicted"/>
<keyword evidence="3" id="KW-1185">Reference proteome</keyword>